<dbReference type="InterPro" id="IPR002661">
    <property type="entry name" value="Ribosome_recyc_fac"/>
</dbReference>
<dbReference type="Gene3D" id="1.10.132.20">
    <property type="entry name" value="Ribosome-recycling factor"/>
    <property type="match status" value="1"/>
</dbReference>
<evidence type="ECO:0000256" key="4">
    <source>
        <dbReference type="SAM" id="MobiDB-lite"/>
    </source>
</evidence>
<evidence type="ECO:0000313" key="6">
    <source>
        <dbReference type="EMBL" id="CAD9747760.1"/>
    </source>
</evidence>
<gene>
    <name evidence="6" type="ORF">LSP00402_LOCUS1935</name>
</gene>
<dbReference type="GO" id="GO:0043023">
    <property type="term" value="F:ribosomal large subunit binding"/>
    <property type="evidence" value="ECO:0007669"/>
    <property type="project" value="TreeGrafter"/>
</dbReference>
<evidence type="ECO:0000256" key="2">
    <source>
        <dbReference type="ARBA" id="ARBA00022490"/>
    </source>
</evidence>
<dbReference type="InterPro" id="IPR023584">
    <property type="entry name" value="Ribosome_recyc_fac_dom"/>
</dbReference>
<accession>A0A7S2X878</accession>
<dbReference type="InterPro" id="IPR036191">
    <property type="entry name" value="RRF_sf"/>
</dbReference>
<organism evidence="6">
    <name type="scientific">Lotharella oceanica</name>
    <dbReference type="NCBI Taxonomy" id="641309"/>
    <lineage>
        <taxon>Eukaryota</taxon>
        <taxon>Sar</taxon>
        <taxon>Rhizaria</taxon>
        <taxon>Cercozoa</taxon>
        <taxon>Chlorarachniophyceae</taxon>
        <taxon>Lotharella</taxon>
    </lineage>
</organism>
<dbReference type="Gene3D" id="3.30.1360.40">
    <property type="match status" value="1"/>
</dbReference>
<feature type="domain" description="Ribosome recycling factor" evidence="5">
    <location>
        <begin position="87"/>
        <end position="247"/>
    </location>
</feature>
<evidence type="ECO:0000256" key="1">
    <source>
        <dbReference type="ARBA" id="ARBA00005912"/>
    </source>
</evidence>
<dbReference type="GO" id="GO:0006412">
    <property type="term" value="P:translation"/>
    <property type="evidence" value="ECO:0007669"/>
    <property type="project" value="UniProtKB-KW"/>
</dbReference>
<sequence>MSVRRLGITLLRGARRTVAAPVPPCFMTRHMPHLFSAPGMFFGKKKKGGKAKAAKEQKSDSSDEASGATEVDLEIHEEEMGMLIDDLQNDLRKFRAGRASPEMIEDLNVRAYGASTPLKSVGQIAVRDAYNLTVTVHDPSLLDQIDADLRNSDVLNAATKVEGNRVVVTFPKSTKESRENLVKQVKKECDQFKTKVRKVRQNALDDLKAAKLTKDEQFQMKDEVQKITDDAIKSIDQILEDKSKDIMAM</sequence>
<evidence type="ECO:0000256" key="3">
    <source>
        <dbReference type="ARBA" id="ARBA00022917"/>
    </source>
</evidence>
<evidence type="ECO:0000259" key="5">
    <source>
        <dbReference type="Pfam" id="PF01765"/>
    </source>
</evidence>
<keyword evidence="3" id="KW-0648">Protein biosynthesis</keyword>
<dbReference type="Pfam" id="PF01765">
    <property type="entry name" value="RRF"/>
    <property type="match status" value="1"/>
</dbReference>
<dbReference type="PANTHER" id="PTHR20982">
    <property type="entry name" value="RIBOSOME RECYCLING FACTOR"/>
    <property type="match status" value="1"/>
</dbReference>
<name>A0A7S2X878_9EUKA</name>
<feature type="region of interest" description="Disordered" evidence="4">
    <location>
        <begin position="47"/>
        <end position="69"/>
    </location>
</feature>
<proteinExistence type="inferred from homology"/>
<dbReference type="FunFam" id="1.10.132.20:FF:000001">
    <property type="entry name" value="Ribosome-recycling factor"/>
    <property type="match status" value="1"/>
</dbReference>
<dbReference type="EMBL" id="HBHP01003070">
    <property type="protein sequence ID" value="CAD9747760.1"/>
    <property type="molecule type" value="Transcribed_RNA"/>
</dbReference>
<comment type="similarity">
    <text evidence="1">Belongs to the RRF family.</text>
</comment>
<protein>
    <recommendedName>
        <fullName evidence="5">Ribosome recycling factor domain-containing protein</fullName>
    </recommendedName>
</protein>
<keyword evidence="2" id="KW-0963">Cytoplasm</keyword>
<dbReference type="AlphaFoldDB" id="A0A7S2X878"/>
<reference evidence="6" key="1">
    <citation type="submission" date="2021-01" db="EMBL/GenBank/DDBJ databases">
        <authorList>
            <person name="Corre E."/>
            <person name="Pelletier E."/>
            <person name="Niang G."/>
            <person name="Scheremetjew M."/>
            <person name="Finn R."/>
            <person name="Kale V."/>
            <person name="Holt S."/>
            <person name="Cochrane G."/>
            <person name="Meng A."/>
            <person name="Brown T."/>
            <person name="Cohen L."/>
        </authorList>
    </citation>
    <scope>NUCLEOTIDE SEQUENCE</scope>
    <source>
        <strain evidence="6">CCMP622</strain>
    </source>
</reference>
<dbReference type="SUPFAM" id="SSF55194">
    <property type="entry name" value="Ribosome recycling factor, RRF"/>
    <property type="match status" value="1"/>
</dbReference>
<dbReference type="PANTHER" id="PTHR20982:SF3">
    <property type="entry name" value="MITOCHONDRIAL RIBOSOME RECYCLING FACTOR PSEUDO 1"/>
    <property type="match status" value="1"/>
</dbReference>
<dbReference type="GO" id="GO:0005739">
    <property type="term" value="C:mitochondrion"/>
    <property type="evidence" value="ECO:0007669"/>
    <property type="project" value="TreeGrafter"/>
</dbReference>